<dbReference type="OrthoDB" id="61107at2759"/>
<feature type="non-terminal residue" evidence="1">
    <location>
        <position position="150"/>
    </location>
</feature>
<dbReference type="PANTHER" id="PTHR31827:SF1">
    <property type="entry name" value="EMB|CAB89363.1"/>
    <property type="match status" value="1"/>
</dbReference>
<gene>
    <name evidence="1" type="ORF">As57867_003472</name>
</gene>
<organism evidence="1">
    <name type="scientific">Aphanomyces stellatus</name>
    <dbReference type="NCBI Taxonomy" id="120398"/>
    <lineage>
        <taxon>Eukaryota</taxon>
        <taxon>Sar</taxon>
        <taxon>Stramenopiles</taxon>
        <taxon>Oomycota</taxon>
        <taxon>Saprolegniomycetes</taxon>
        <taxon>Saprolegniales</taxon>
        <taxon>Verrucalvaceae</taxon>
        <taxon>Aphanomyces</taxon>
    </lineage>
</organism>
<dbReference type="AlphaFoldDB" id="A0A6A4ZSC8"/>
<sequence length="150" mass="16257">MCPIPTSFQLVTATAARTPAKNPSVHFSICAINMNISECIFNGCANPRVSNTTKCAFHKNRDKCRMTECHNQVYARGLCVRHGGKKQCAFEGCVGNARSGSFCCRHGQPSKKKLCDHHGCTRVAHANHKCVAHGGGRKCKVASCASHARQ</sequence>
<dbReference type="PANTHER" id="PTHR31827">
    <property type="entry name" value="EMB|CAB89363.1"/>
    <property type="match status" value="1"/>
</dbReference>
<reference evidence="1" key="1">
    <citation type="submission" date="2019-06" db="EMBL/GenBank/DDBJ databases">
        <title>Genomics analysis of Aphanomyces spp. identifies a new class of oomycete effector associated with host adaptation.</title>
        <authorList>
            <person name="Gaulin E."/>
        </authorList>
    </citation>
    <scope>NUCLEOTIDE SEQUENCE</scope>
    <source>
        <strain evidence="1">CBS 578.67</strain>
    </source>
</reference>
<name>A0A6A4ZSC8_9STRA</name>
<protein>
    <recommendedName>
        <fullName evidence="2">WRKY transcription factor 19</fullName>
    </recommendedName>
</protein>
<accession>A0A6A4ZSC8</accession>
<evidence type="ECO:0008006" key="2">
    <source>
        <dbReference type="Google" id="ProtNLM"/>
    </source>
</evidence>
<proteinExistence type="predicted"/>
<comment type="caution">
    <text evidence="1">The sequence shown here is derived from an EMBL/GenBank/DDBJ whole genome shotgun (WGS) entry which is preliminary data.</text>
</comment>
<dbReference type="EMBL" id="VJMH01000608">
    <property type="protein sequence ID" value="KAF0715259.1"/>
    <property type="molecule type" value="Genomic_DNA"/>
</dbReference>
<evidence type="ECO:0000313" key="1">
    <source>
        <dbReference type="EMBL" id="KAF0715259.1"/>
    </source>
</evidence>